<accession>A0A4Z0FAQ8</accession>
<keyword evidence="12 14" id="KW-0378">Hydrolase</keyword>
<evidence type="ECO:0000256" key="9">
    <source>
        <dbReference type="ARBA" id="ARBA00022722"/>
    </source>
</evidence>
<keyword evidence="8 14" id="KW-0963">Cytoplasm</keyword>
<dbReference type="PANTHER" id="PTHR10954:SF18">
    <property type="entry name" value="RIBONUCLEASE HII"/>
    <property type="match status" value="1"/>
</dbReference>
<dbReference type="GO" id="GO:0006298">
    <property type="term" value="P:mismatch repair"/>
    <property type="evidence" value="ECO:0007669"/>
    <property type="project" value="TreeGrafter"/>
</dbReference>
<evidence type="ECO:0000256" key="5">
    <source>
        <dbReference type="ARBA" id="ARBA00007383"/>
    </source>
</evidence>
<evidence type="ECO:0000256" key="2">
    <source>
        <dbReference type="ARBA" id="ARBA00001946"/>
    </source>
</evidence>
<feature type="binding site" evidence="14 15">
    <location>
        <position position="106"/>
    </location>
    <ligand>
        <name>a divalent metal cation</name>
        <dbReference type="ChEBI" id="CHEBI:60240"/>
    </ligand>
</feature>
<evidence type="ECO:0000256" key="6">
    <source>
        <dbReference type="ARBA" id="ARBA00012180"/>
    </source>
</evidence>
<evidence type="ECO:0000256" key="7">
    <source>
        <dbReference type="ARBA" id="ARBA00019179"/>
    </source>
</evidence>
<evidence type="ECO:0000256" key="3">
    <source>
        <dbReference type="ARBA" id="ARBA00004065"/>
    </source>
</evidence>
<dbReference type="EC" id="3.1.26.4" evidence="6 14"/>
<dbReference type="PANTHER" id="PTHR10954">
    <property type="entry name" value="RIBONUCLEASE H2 SUBUNIT A"/>
    <property type="match status" value="1"/>
</dbReference>
<keyword evidence="11 14" id="KW-0255">Endonuclease</keyword>
<evidence type="ECO:0000256" key="16">
    <source>
        <dbReference type="RuleBase" id="RU003515"/>
    </source>
</evidence>
<dbReference type="SUPFAM" id="SSF53098">
    <property type="entry name" value="Ribonuclease H-like"/>
    <property type="match status" value="1"/>
</dbReference>
<dbReference type="GO" id="GO:0030145">
    <property type="term" value="F:manganese ion binding"/>
    <property type="evidence" value="ECO:0007669"/>
    <property type="project" value="UniProtKB-UniRule"/>
</dbReference>
<dbReference type="GO" id="GO:0032299">
    <property type="term" value="C:ribonuclease H2 complex"/>
    <property type="evidence" value="ECO:0007669"/>
    <property type="project" value="TreeGrafter"/>
</dbReference>
<dbReference type="InterPro" id="IPR012337">
    <property type="entry name" value="RNaseH-like_sf"/>
</dbReference>
<sequence length="197" mass="21002">MIKGHSATWIAGVDEAGRGPLAGPVLAAAVILHPERPIAGLDDSKRLSARRREALFGHILIHAHAWAIGRAEVAEIDHMNILQATLLAMARAVQALPVVPDAVWIDGNQAPVLSMPTRTIIGGDRDAGAISAASILAKVSRDREMTQLAARYPEYGFARHQGYPTAAHLAALRQHGPSPVHRRSFAPVRRVLAEGAG</sequence>
<comment type="cofactor">
    <cofactor evidence="2">
        <name>Mg(2+)</name>
        <dbReference type="ChEBI" id="CHEBI:18420"/>
    </cofactor>
</comment>
<dbReference type="NCBIfam" id="NF000596">
    <property type="entry name" value="PRK00015.1-4"/>
    <property type="match status" value="1"/>
</dbReference>
<evidence type="ECO:0000256" key="11">
    <source>
        <dbReference type="ARBA" id="ARBA00022759"/>
    </source>
</evidence>
<comment type="subcellular location">
    <subcellularLocation>
        <location evidence="4 14">Cytoplasm</location>
    </subcellularLocation>
</comment>
<dbReference type="NCBIfam" id="NF000595">
    <property type="entry name" value="PRK00015.1-3"/>
    <property type="match status" value="1"/>
</dbReference>
<comment type="cofactor">
    <cofactor evidence="14 15">
        <name>Mn(2+)</name>
        <dbReference type="ChEBI" id="CHEBI:29035"/>
    </cofactor>
    <cofactor evidence="14 15">
        <name>Mg(2+)</name>
        <dbReference type="ChEBI" id="CHEBI:18420"/>
    </cofactor>
    <text evidence="14 15">Manganese or magnesium. Binds 1 divalent metal ion per monomer in the absence of substrate. May bind a second metal ion after substrate binding.</text>
</comment>
<evidence type="ECO:0000256" key="13">
    <source>
        <dbReference type="ARBA" id="ARBA00023211"/>
    </source>
</evidence>
<evidence type="ECO:0000256" key="1">
    <source>
        <dbReference type="ARBA" id="ARBA00000077"/>
    </source>
</evidence>
<evidence type="ECO:0000256" key="8">
    <source>
        <dbReference type="ARBA" id="ARBA00022490"/>
    </source>
</evidence>
<dbReference type="EMBL" id="SRIO01000004">
    <property type="protein sequence ID" value="TFZ83264.1"/>
    <property type="molecule type" value="Genomic_DNA"/>
</dbReference>
<keyword evidence="9 14" id="KW-0540">Nuclease</keyword>
<evidence type="ECO:0000256" key="14">
    <source>
        <dbReference type="HAMAP-Rule" id="MF_00052"/>
    </source>
</evidence>
<dbReference type="PROSITE" id="PS51975">
    <property type="entry name" value="RNASE_H_2"/>
    <property type="match status" value="1"/>
</dbReference>
<dbReference type="CDD" id="cd07182">
    <property type="entry name" value="RNase_HII_bacteria_HII_like"/>
    <property type="match status" value="1"/>
</dbReference>
<gene>
    <name evidence="14 18" type="primary">rnhB</name>
    <name evidence="18" type="ORF">E4680_04225</name>
</gene>
<comment type="function">
    <text evidence="3 14 16">Endonuclease that specifically degrades the RNA of RNA-DNA hybrids.</text>
</comment>
<feature type="domain" description="RNase H type-2" evidence="17">
    <location>
        <begin position="8"/>
        <end position="197"/>
    </location>
</feature>
<dbReference type="InterPro" id="IPR001352">
    <property type="entry name" value="RNase_HII/HIII"/>
</dbReference>
<keyword evidence="13 14" id="KW-0464">Manganese</keyword>
<keyword evidence="19" id="KW-1185">Reference proteome</keyword>
<protein>
    <recommendedName>
        <fullName evidence="7 14">Ribonuclease HII</fullName>
        <shortName evidence="14">RNase HII</shortName>
        <ecNumber evidence="6 14">3.1.26.4</ecNumber>
    </recommendedName>
</protein>
<dbReference type="GO" id="GO:0043137">
    <property type="term" value="P:DNA replication, removal of RNA primer"/>
    <property type="evidence" value="ECO:0007669"/>
    <property type="project" value="TreeGrafter"/>
</dbReference>
<dbReference type="InterPro" id="IPR036397">
    <property type="entry name" value="RNaseH_sf"/>
</dbReference>
<organism evidence="18 19">
    <name type="scientific">Candidatus Macondimonas diazotrophica</name>
    <dbReference type="NCBI Taxonomy" id="2305248"/>
    <lineage>
        <taxon>Bacteria</taxon>
        <taxon>Pseudomonadati</taxon>
        <taxon>Pseudomonadota</taxon>
        <taxon>Gammaproteobacteria</taxon>
        <taxon>Chromatiales</taxon>
        <taxon>Ectothiorhodospiraceae</taxon>
        <taxon>Candidatus Macondimonas</taxon>
    </lineage>
</organism>
<evidence type="ECO:0000256" key="12">
    <source>
        <dbReference type="ARBA" id="ARBA00022801"/>
    </source>
</evidence>
<comment type="similarity">
    <text evidence="5 14 16">Belongs to the RNase HII family.</text>
</comment>
<dbReference type="RefSeq" id="WP_135281144.1">
    <property type="nucleotide sequence ID" value="NZ_SRIO01000004.1"/>
</dbReference>
<evidence type="ECO:0000256" key="4">
    <source>
        <dbReference type="ARBA" id="ARBA00004496"/>
    </source>
</evidence>
<dbReference type="Proteomes" id="UP000297890">
    <property type="component" value="Unassembled WGS sequence"/>
</dbReference>
<dbReference type="InterPro" id="IPR022898">
    <property type="entry name" value="RNase_HII"/>
</dbReference>
<dbReference type="HAMAP" id="MF_00052_B">
    <property type="entry name" value="RNase_HII_B"/>
    <property type="match status" value="1"/>
</dbReference>
<dbReference type="GO" id="GO:0004523">
    <property type="term" value="F:RNA-DNA hybrid ribonuclease activity"/>
    <property type="evidence" value="ECO:0007669"/>
    <property type="project" value="UniProtKB-UniRule"/>
</dbReference>
<dbReference type="AlphaFoldDB" id="A0A4Z0FAQ8"/>
<dbReference type="FunFam" id="3.30.420.10:FF:000006">
    <property type="entry name" value="Ribonuclease HII"/>
    <property type="match status" value="1"/>
</dbReference>
<reference evidence="18 19" key="1">
    <citation type="journal article" date="2019" name="ISME J.">
        <title>Candidatus Macondimonas diazotrophica, a novel gammaproteobacterial genus dominating crude-oil-contaminated coastal sediments.</title>
        <authorList>
            <person name="Karthikeyan S."/>
            <person name="Konstantinidis K."/>
        </authorList>
    </citation>
    <scope>NUCLEOTIDE SEQUENCE [LARGE SCALE GENOMIC DNA]</scope>
    <source>
        <strain evidence="18 19">KTK01</strain>
    </source>
</reference>
<feature type="binding site" evidence="14 15">
    <location>
        <position position="15"/>
    </location>
    <ligand>
        <name>a divalent metal cation</name>
        <dbReference type="ChEBI" id="CHEBI:60240"/>
    </ligand>
</feature>
<dbReference type="GO" id="GO:0005737">
    <property type="term" value="C:cytoplasm"/>
    <property type="evidence" value="ECO:0007669"/>
    <property type="project" value="UniProtKB-SubCell"/>
</dbReference>
<comment type="catalytic activity">
    <reaction evidence="1 14 15 16">
        <text>Endonucleolytic cleavage to 5'-phosphomonoester.</text>
        <dbReference type="EC" id="3.1.26.4"/>
    </reaction>
</comment>
<dbReference type="GO" id="GO:0003723">
    <property type="term" value="F:RNA binding"/>
    <property type="evidence" value="ECO:0007669"/>
    <property type="project" value="UniProtKB-UniRule"/>
</dbReference>
<keyword evidence="10 14" id="KW-0479">Metal-binding</keyword>
<dbReference type="InterPro" id="IPR024567">
    <property type="entry name" value="RNase_HII/HIII_dom"/>
</dbReference>
<evidence type="ECO:0000259" key="17">
    <source>
        <dbReference type="PROSITE" id="PS51975"/>
    </source>
</evidence>
<evidence type="ECO:0000313" key="19">
    <source>
        <dbReference type="Proteomes" id="UP000297890"/>
    </source>
</evidence>
<evidence type="ECO:0000256" key="15">
    <source>
        <dbReference type="PROSITE-ProRule" id="PRU01319"/>
    </source>
</evidence>
<dbReference type="Gene3D" id="3.30.420.10">
    <property type="entry name" value="Ribonuclease H-like superfamily/Ribonuclease H"/>
    <property type="match status" value="1"/>
</dbReference>
<comment type="caution">
    <text evidence="18">The sequence shown here is derived from an EMBL/GenBank/DDBJ whole genome shotgun (WGS) entry which is preliminary data.</text>
</comment>
<evidence type="ECO:0000256" key="10">
    <source>
        <dbReference type="ARBA" id="ARBA00022723"/>
    </source>
</evidence>
<feature type="binding site" evidence="14 15">
    <location>
        <position position="14"/>
    </location>
    <ligand>
        <name>a divalent metal cation</name>
        <dbReference type="ChEBI" id="CHEBI:60240"/>
    </ligand>
</feature>
<name>A0A4Z0FAQ8_9GAMM</name>
<dbReference type="OrthoDB" id="9803420at2"/>
<proteinExistence type="inferred from homology"/>
<evidence type="ECO:0000313" key="18">
    <source>
        <dbReference type="EMBL" id="TFZ83264.1"/>
    </source>
</evidence>
<dbReference type="Pfam" id="PF01351">
    <property type="entry name" value="RNase_HII"/>
    <property type="match status" value="1"/>
</dbReference>